<keyword evidence="3" id="KW-0496">Mitochondrion</keyword>
<evidence type="ECO:0000313" key="7">
    <source>
        <dbReference type="EMBL" id="CAE2276461.1"/>
    </source>
</evidence>
<evidence type="ECO:0000256" key="1">
    <source>
        <dbReference type="ARBA" id="ARBA00009054"/>
    </source>
</evidence>
<evidence type="ECO:0000256" key="2">
    <source>
        <dbReference type="ARBA" id="ARBA00023186"/>
    </source>
</evidence>
<dbReference type="GO" id="GO:0051087">
    <property type="term" value="F:protein-folding chaperone binding"/>
    <property type="evidence" value="ECO:0007669"/>
    <property type="project" value="InterPro"/>
</dbReference>
<evidence type="ECO:0000313" key="5">
    <source>
        <dbReference type="EMBL" id="CAE2276458.1"/>
    </source>
</evidence>
<accession>A0A6U6JAK7</accession>
<protein>
    <recommendedName>
        <fullName evidence="3">GrpE protein homolog</fullName>
    </recommendedName>
</protein>
<dbReference type="GO" id="GO:0005759">
    <property type="term" value="C:mitochondrial matrix"/>
    <property type="evidence" value="ECO:0007669"/>
    <property type="project" value="UniProtKB-SubCell"/>
</dbReference>
<dbReference type="EMBL" id="HBKQ01050919">
    <property type="protein sequence ID" value="CAE2276458.1"/>
    <property type="molecule type" value="Transcribed_RNA"/>
</dbReference>
<dbReference type="PRINTS" id="PR00773">
    <property type="entry name" value="GRPEPROTEIN"/>
</dbReference>
<dbReference type="GO" id="GO:0042803">
    <property type="term" value="F:protein homodimerization activity"/>
    <property type="evidence" value="ECO:0007669"/>
    <property type="project" value="InterPro"/>
</dbReference>
<dbReference type="GO" id="GO:0006457">
    <property type="term" value="P:protein folding"/>
    <property type="evidence" value="ECO:0007669"/>
    <property type="project" value="InterPro"/>
</dbReference>
<dbReference type="GO" id="GO:0000774">
    <property type="term" value="F:adenyl-nucleotide exchange factor activity"/>
    <property type="evidence" value="ECO:0007669"/>
    <property type="project" value="InterPro"/>
</dbReference>
<evidence type="ECO:0000256" key="3">
    <source>
        <dbReference type="RuleBase" id="RU000640"/>
    </source>
</evidence>
<sequence>MSKQSRDGEGIAKIEVTRKMLEVLDNYERAFGQVSAETDEQKEVEAAYVQTKEMILDIFENLEIKEVETVGIEFDYEIHQAVLQRPSEFEENIVCEELAKGYILGDKLIRAAMVSVSAGTY</sequence>
<keyword evidence="2 3" id="KW-0143">Chaperone</keyword>
<dbReference type="PANTHER" id="PTHR21237">
    <property type="entry name" value="GRPE PROTEIN"/>
    <property type="match status" value="1"/>
</dbReference>
<dbReference type="PANTHER" id="PTHR21237:SF40">
    <property type="entry name" value="CELL CYCLE AND APOPTOSIS REGULATOR PROTEIN 2"/>
    <property type="match status" value="1"/>
</dbReference>
<dbReference type="SUPFAM" id="SSF51064">
    <property type="entry name" value="Head domain of nucleotide exchange factor GrpE"/>
    <property type="match status" value="1"/>
</dbReference>
<dbReference type="Gene3D" id="2.30.22.10">
    <property type="entry name" value="Head domain of nucleotide exchange factor GrpE"/>
    <property type="match status" value="1"/>
</dbReference>
<organism evidence="5">
    <name type="scientific">Odontella aurita</name>
    <dbReference type="NCBI Taxonomy" id="265563"/>
    <lineage>
        <taxon>Eukaryota</taxon>
        <taxon>Sar</taxon>
        <taxon>Stramenopiles</taxon>
        <taxon>Ochrophyta</taxon>
        <taxon>Bacillariophyta</taxon>
        <taxon>Mediophyceae</taxon>
        <taxon>Biddulphiophycidae</taxon>
        <taxon>Eupodiscales</taxon>
        <taxon>Odontellaceae</taxon>
        <taxon>Odontella</taxon>
    </lineage>
</organism>
<dbReference type="SUPFAM" id="SSF58014">
    <property type="entry name" value="Coiled-coil domain of nucleotide exchange factor GrpE"/>
    <property type="match status" value="1"/>
</dbReference>
<dbReference type="InterPro" id="IPR009012">
    <property type="entry name" value="GrpE_head"/>
</dbReference>
<name>A0A6U6JAK7_9STRA</name>
<evidence type="ECO:0000256" key="4">
    <source>
        <dbReference type="RuleBase" id="RU004478"/>
    </source>
</evidence>
<evidence type="ECO:0000313" key="6">
    <source>
        <dbReference type="EMBL" id="CAE2276459.1"/>
    </source>
</evidence>
<dbReference type="GO" id="GO:0051082">
    <property type="term" value="F:unfolded protein binding"/>
    <property type="evidence" value="ECO:0007669"/>
    <property type="project" value="TreeGrafter"/>
</dbReference>
<dbReference type="Pfam" id="PF01025">
    <property type="entry name" value="GrpE"/>
    <property type="match status" value="1"/>
</dbReference>
<dbReference type="InterPro" id="IPR013805">
    <property type="entry name" value="GrpE_CC"/>
</dbReference>
<dbReference type="EMBL" id="HBKQ01050920">
    <property type="protein sequence ID" value="CAE2276459.1"/>
    <property type="molecule type" value="Transcribed_RNA"/>
</dbReference>
<dbReference type="InterPro" id="IPR000740">
    <property type="entry name" value="GrpE"/>
</dbReference>
<comment type="similarity">
    <text evidence="1 4">Belongs to the GrpE family.</text>
</comment>
<reference evidence="5" key="1">
    <citation type="submission" date="2021-01" db="EMBL/GenBank/DDBJ databases">
        <authorList>
            <person name="Corre E."/>
            <person name="Pelletier E."/>
            <person name="Niang G."/>
            <person name="Scheremetjew M."/>
            <person name="Finn R."/>
            <person name="Kale V."/>
            <person name="Holt S."/>
            <person name="Cochrane G."/>
            <person name="Meng A."/>
            <person name="Brown T."/>
            <person name="Cohen L."/>
        </authorList>
    </citation>
    <scope>NUCLEOTIDE SEQUENCE</scope>
    <source>
        <strain evidence="5">Isolate 1302-5</strain>
    </source>
</reference>
<proteinExistence type="inferred from homology"/>
<dbReference type="EMBL" id="HBKQ01050922">
    <property type="protein sequence ID" value="CAE2276461.1"/>
    <property type="molecule type" value="Transcribed_RNA"/>
</dbReference>
<dbReference type="PROSITE" id="PS01071">
    <property type="entry name" value="GRPE"/>
    <property type="match status" value="1"/>
</dbReference>
<dbReference type="AlphaFoldDB" id="A0A6U6JAK7"/>
<comment type="function">
    <text evidence="3">Essential component of the PAM complex, a complex required for the translocation of transit peptide-containing proteins from the inner membrane into the mitochondrial matrix in an ATP-dependent manner.</text>
</comment>
<comment type="subcellular location">
    <subcellularLocation>
        <location evidence="3">Mitochondrion matrix</location>
    </subcellularLocation>
</comment>
<gene>
    <name evidence="5" type="ORF">OAUR00152_LOCUS35135</name>
    <name evidence="6" type="ORF">OAUR00152_LOCUS35136</name>
    <name evidence="7" type="ORF">OAUR00152_LOCUS35138</name>
</gene>